<dbReference type="GO" id="GO:0005576">
    <property type="term" value="C:extracellular region"/>
    <property type="evidence" value="ECO:0007669"/>
    <property type="project" value="UniProtKB-SubCell"/>
</dbReference>
<evidence type="ECO:0000256" key="5">
    <source>
        <dbReference type="ARBA" id="ARBA00022641"/>
    </source>
</evidence>
<dbReference type="OrthoDB" id="1914102at2759"/>
<feature type="chain" id="PRO_5031600645" description="Phytosulfokine" evidence="9">
    <location>
        <begin position="28"/>
        <end position="85"/>
    </location>
</feature>
<keyword evidence="8 9" id="KW-0339">Growth factor</keyword>
<evidence type="ECO:0000256" key="2">
    <source>
        <dbReference type="ARBA" id="ARBA00010781"/>
    </source>
</evidence>
<keyword evidence="7 9" id="KW-0221">Differentiation</keyword>
<evidence type="ECO:0000256" key="1">
    <source>
        <dbReference type="ARBA" id="ARBA00004613"/>
    </source>
</evidence>
<dbReference type="PANTHER" id="PTHR33285:SF22">
    <property type="entry name" value="PHYTOSULFOKINES 6-RELATED"/>
    <property type="match status" value="1"/>
</dbReference>
<comment type="function">
    <text evidence="9">Promotes plant cell differentiation, organogenesis and somatic embryogenesis as well as cell proliferation.</text>
</comment>
<evidence type="ECO:0000313" key="10">
    <source>
        <dbReference type="Proteomes" id="UP000087171"/>
    </source>
</evidence>
<dbReference type="Proteomes" id="UP000087171">
    <property type="component" value="Chromosome Ca1"/>
</dbReference>
<accession>A0A1S3EAF3</accession>
<reference evidence="10" key="1">
    <citation type="journal article" date="2013" name="Nat. Biotechnol.">
        <title>Draft genome sequence of chickpea (Cicer arietinum) provides a resource for trait improvement.</title>
        <authorList>
            <person name="Varshney R.K."/>
            <person name="Song C."/>
            <person name="Saxena R.K."/>
            <person name="Azam S."/>
            <person name="Yu S."/>
            <person name="Sharpe A.G."/>
            <person name="Cannon S."/>
            <person name="Baek J."/>
            <person name="Rosen B.D."/>
            <person name="Tar'an B."/>
            <person name="Millan T."/>
            <person name="Zhang X."/>
            <person name="Ramsay L.D."/>
            <person name="Iwata A."/>
            <person name="Wang Y."/>
            <person name="Nelson W."/>
            <person name="Farmer A.D."/>
            <person name="Gaur P.M."/>
            <person name="Soderlund C."/>
            <person name="Penmetsa R.V."/>
            <person name="Xu C."/>
            <person name="Bharti A.K."/>
            <person name="He W."/>
            <person name="Winter P."/>
            <person name="Zhao S."/>
            <person name="Hane J.K."/>
            <person name="Carrasquilla-Garcia N."/>
            <person name="Condie J.A."/>
            <person name="Upadhyaya H.D."/>
            <person name="Luo M.C."/>
            <person name="Thudi M."/>
            <person name="Gowda C.L."/>
            <person name="Singh N.P."/>
            <person name="Lichtenzveig J."/>
            <person name="Gali K.K."/>
            <person name="Rubio J."/>
            <person name="Nadarajan N."/>
            <person name="Dolezel J."/>
            <person name="Bansal K.C."/>
            <person name="Xu X."/>
            <person name="Edwards D."/>
            <person name="Zhang G."/>
            <person name="Kahl G."/>
            <person name="Gil J."/>
            <person name="Singh K.B."/>
            <person name="Datta S.K."/>
            <person name="Jackson S.A."/>
            <person name="Wang J."/>
            <person name="Cook D.R."/>
        </authorList>
    </citation>
    <scope>NUCLEOTIDE SEQUENCE [LARGE SCALE GENOMIC DNA]</scope>
    <source>
        <strain evidence="10">cv. CDC Frontier</strain>
    </source>
</reference>
<name>A0A1S3EAF3_CICAR</name>
<dbReference type="AlphaFoldDB" id="A0A1S3EAF3"/>
<dbReference type="Pfam" id="PF06404">
    <property type="entry name" value="PSK"/>
    <property type="match status" value="1"/>
</dbReference>
<evidence type="ECO:0000256" key="7">
    <source>
        <dbReference type="ARBA" id="ARBA00022782"/>
    </source>
</evidence>
<keyword evidence="6 9" id="KW-0732">Signal</keyword>
<evidence type="ECO:0000256" key="6">
    <source>
        <dbReference type="ARBA" id="ARBA00022729"/>
    </source>
</evidence>
<keyword evidence="4 9" id="KW-0964">Secreted</keyword>
<sequence length="85" mass="9986">MNMKLSFIFRTQLVFLFFLLSSSIILSTRPLTSKQGEDFVFELEGDESLKLLGLEKCIIEDEECVTRRMTLEAHLDYIYTQHHKP</sequence>
<keyword evidence="5 9" id="KW-0765">Sulfation</keyword>
<dbReference type="InterPro" id="IPR009438">
    <property type="entry name" value="Phytosulfokine"/>
</dbReference>
<dbReference type="RefSeq" id="XP_012572812.1">
    <property type="nucleotide sequence ID" value="XM_012717358.2"/>
</dbReference>
<comment type="PTM">
    <text evidence="9">Sulfation is important for activity and for the binding to a putative membrane receptor.</text>
</comment>
<organism evidence="10 11">
    <name type="scientific">Cicer arietinum</name>
    <name type="common">Chickpea</name>
    <name type="synonym">Garbanzo</name>
    <dbReference type="NCBI Taxonomy" id="3827"/>
    <lineage>
        <taxon>Eukaryota</taxon>
        <taxon>Viridiplantae</taxon>
        <taxon>Streptophyta</taxon>
        <taxon>Embryophyta</taxon>
        <taxon>Tracheophyta</taxon>
        <taxon>Spermatophyta</taxon>
        <taxon>Magnoliopsida</taxon>
        <taxon>eudicotyledons</taxon>
        <taxon>Gunneridae</taxon>
        <taxon>Pentapetalae</taxon>
        <taxon>rosids</taxon>
        <taxon>fabids</taxon>
        <taxon>Fabales</taxon>
        <taxon>Fabaceae</taxon>
        <taxon>Papilionoideae</taxon>
        <taxon>50 kb inversion clade</taxon>
        <taxon>NPAAA clade</taxon>
        <taxon>Hologalegina</taxon>
        <taxon>IRL clade</taxon>
        <taxon>Cicereae</taxon>
        <taxon>Cicer</taxon>
    </lineage>
</organism>
<evidence type="ECO:0000256" key="3">
    <source>
        <dbReference type="ARBA" id="ARBA00022473"/>
    </source>
</evidence>
<comment type="PTM">
    <text evidence="9">PSK-alpha is produced by endopeptidase digestion. PSK-beta is produced from PSK-alpha by exopeptidase digestion.</text>
</comment>
<protein>
    <recommendedName>
        <fullName evidence="9">Phytosulfokine</fullName>
    </recommendedName>
    <component>
        <recommendedName>
            <fullName evidence="9">Phytosulfokine-alpha</fullName>
            <shortName evidence="9">PSK-alpha</shortName>
            <shortName evidence="9">Phytosulfokine-a</shortName>
        </recommendedName>
    </component>
    <component>
        <recommendedName>
            <fullName evidence="9">Phytosulfokine-beta</fullName>
            <shortName evidence="9">PSK-beta</shortName>
            <shortName evidence="9">Phytosulfokine-b</shortName>
        </recommendedName>
    </component>
</protein>
<dbReference type="PANTHER" id="PTHR33285">
    <property type="entry name" value="PHYTOSULFOKINES 3"/>
    <property type="match status" value="1"/>
</dbReference>
<dbReference type="GO" id="GO:0030154">
    <property type="term" value="P:cell differentiation"/>
    <property type="evidence" value="ECO:0007669"/>
    <property type="project" value="UniProtKB-UniRule"/>
</dbReference>
<reference evidence="11" key="2">
    <citation type="submission" date="2025-08" db="UniProtKB">
        <authorList>
            <consortium name="RefSeq"/>
        </authorList>
    </citation>
    <scope>IDENTIFICATION</scope>
    <source>
        <tissue evidence="11">Etiolated seedlings</tissue>
    </source>
</reference>
<evidence type="ECO:0000256" key="9">
    <source>
        <dbReference type="RuleBase" id="RU368031"/>
    </source>
</evidence>
<proteinExistence type="inferred from homology"/>
<evidence type="ECO:0000313" key="11">
    <source>
        <dbReference type="RefSeq" id="XP_012572812.1"/>
    </source>
</evidence>
<comment type="similarity">
    <text evidence="2 9">Belongs to the phytosulfokine family.</text>
</comment>
<dbReference type="GO" id="GO:0008283">
    <property type="term" value="P:cell population proliferation"/>
    <property type="evidence" value="ECO:0007669"/>
    <property type="project" value="UniProtKB-UniRule"/>
</dbReference>
<feature type="signal peptide" evidence="9">
    <location>
        <begin position="1"/>
        <end position="27"/>
    </location>
</feature>
<dbReference type="GO" id="GO:0008083">
    <property type="term" value="F:growth factor activity"/>
    <property type="evidence" value="ECO:0007669"/>
    <property type="project" value="UniProtKB-UniRule"/>
</dbReference>
<evidence type="ECO:0000256" key="4">
    <source>
        <dbReference type="ARBA" id="ARBA00022525"/>
    </source>
</evidence>
<comment type="subcellular location">
    <subcellularLocation>
        <location evidence="1 9">Secreted</location>
    </subcellularLocation>
</comment>
<keyword evidence="3 9" id="KW-0217">Developmental protein</keyword>
<gene>
    <name evidence="11" type="primary">LOC101515703</name>
</gene>
<keyword evidence="10" id="KW-1185">Reference proteome</keyword>
<evidence type="ECO:0000256" key="8">
    <source>
        <dbReference type="ARBA" id="ARBA00023030"/>
    </source>
</evidence>